<dbReference type="Proteomes" id="UP000194360">
    <property type="component" value="Unassembled WGS sequence"/>
</dbReference>
<evidence type="ECO:0008006" key="3">
    <source>
        <dbReference type="Google" id="ProtNLM"/>
    </source>
</evidence>
<evidence type="ECO:0000313" key="2">
    <source>
        <dbReference type="Proteomes" id="UP000194360"/>
    </source>
</evidence>
<proteinExistence type="predicted"/>
<reference evidence="1 2" key="1">
    <citation type="submission" date="2016-09" db="EMBL/GenBank/DDBJ databases">
        <title>Pseudonocardia autotrophica DSM535, a candidate organism with high potential of specific P450 cytochromes.</title>
        <authorList>
            <person name="Grumaz C."/>
            <person name="Vainshtein Y."/>
            <person name="Kirstahler P."/>
            <person name="Sohn K."/>
        </authorList>
    </citation>
    <scope>NUCLEOTIDE SEQUENCE [LARGE SCALE GENOMIC DNA]</scope>
    <source>
        <strain evidence="1 2">DSM 535</strain>
    </source>
</reference>
<dbReference type="STRING" id="2074.BG845_05696"/>
<comment type="caution">
    <text evidence="1">The sequence shown here is derived from an EMBL/GenBank/DDBJ whole genome shotgun (WGS) entry which is preliminary data.</text>
</comment>
<dbReference type="EMBL" id="MIGB01000044">
    <property type="protein sequence ID" value="OSY36014.1"/>
    <property type="molecule type" value="Genomic_DNA"/>
</dbReference>
<sequence length="118" mass="12819">MDINRPYTWEELGLLGESVRAPAMLARRTAELDAARDELAATRTARDQGGDRSLPALDAVCHAAVDVHRAEQALADAERDLATVEQALATVEKWSAARELDRGELTELEAAADLEPEP</sequence>
<evidence type="ECO:0000313" key="1">
    <source>
        <dbReference type="EMBL" id="OSY36014.1"/>
    </source>
</evidence>
<dbReference type="AlphaFoldDB" id="A0A1Y2ML65"/>
<keyword evidence="2" id="KW-1185">Reference proteome</keyword>
<protein>
    <recommendedName>
        <fullName evidence="3">Chromosome partition protein Smc</fullName>
    </recommendedName>
</protein>
<name>A0A1Y2ML65_PSEAH</name>
<gene>
    <name evidence="1" type="ORF">BG845_05696</name>
</gene>
<organism evidence="1 2">
    <name type="scientific">Pseudonocardia autotrophica</name>
    <name type="common">Amycolata autotrophica</name>
    <name type="synonym">Nocardia autotrophica</name>
    <dbReference type="NCBI Taxonomy" id="2074"/>
    <lineage>
        <taxon>Bacteria</taxon>
        <taxon>Bacillati</taxon>
        <taxon>Actinomycetota</taxon>
        <taxon>Actinomycetes</taxon>
        <taxon>Pseudonocardiales</taxon>
        <taxon>Pseudonocardiaceae</taxon>
        <taxon>Pseudonocardia</taxon>
    </lineage>
</organism>
<accession>A0A1Y2ML65</accession>
<dbReference type="RefSeq" id="WP_085915802.1">
    <property type="nucleotide sequence ID" value="NZ_AP018921.1"/>
</dbReference>